<evidence type="ECO:0000313" key="2">
    <source>
        <dbReference type="Proteomes" id="UP001153050"/>
    </source>
</evidence>
<proteinExistence type="predicted"/>
<evidence type="ECO:0008006" key="3">
    <source>
        <dbReference type="Google" id="ProtNLM"/>
    </source>
</evidence>
<reference evidence="1 2" key="1">
    <citation type="submission" date="2022-03" db="EMBL/GenBank/DDBJ databases">
        <authorList>
            <person name="Brunel B."/>
        </authorList>
    </citation>
    <scope>NUCLEOTIDE SEQUENCE [LARGE SCALE GENOMIC DNA]</scope>
    <source>
        <strain evidence="1">STM5069sample</strain>
    </source>
</reference>
<name>A0ABM9EFU8_9HYPH</name>
<accession>A0ABM9EFU8</accession>
<sequence length="155" mass="17287">MQPSYCSTAPCAKTLLTALNDTGGMARVRASHAAARESFRSDYSVPRRQDHNGGEIRALRCANDRLSGCAWSARTDRFLLQSRASRCSDGKWHLTHKEAGPFDNCIRHLPSAHTHFIAEAVLEHVINPEQVVSEIRHRSCNKCMRGLMISRVSLS</sequence>
<dbReference type="Proteomes" id="UP001153050">
    <property type="component" value="Unassembled WGS sequence"/>
</dbReference>
<gene>
    <name evidence="1" type="ORF">MES5069_620010</name>
</gene>
<protein>
    <recommendedName>
        <fullName evidence="3">Class I SAM-dependent methyltransferase</fullName>
    </recommendedName>
</protein>
<evidence type="ECO:0000313" key="1">
    <source>
        <dbReference type="EMBL" id="CAH2407656.1"/>
    </source>
</evidence>
<organism evidence="1 2">
    <name type="scientific">Mesorhizobium escarrei</name>
    <dbReference type="NCBI Taxonomy" id="666018"/>
    <lineage>
        <taxon>Bacteria</taxon>
        <taxon>Pseudomonadati</taxon>
        <taxon>Pseudomonadota</taxon>
        <taxon>Alphaproteobacteria</taxon>
        <taxon>Hyphomicrobiales</taxon>
        <taxon>Phyllobacteriaceae</taxon>
        <taxon>Mesorhizobium</taxon>
    </lineage>
</organism>
<keyword evidence="2" id="KW-1185">Reference proteome</keyword>
<dbReference type="EMBL" id="CAKXZT010000160">
    <property type="protein sequence ID" value="CAH2407656.1"/>
    <property type="molecule type" value="Genomic_DNA"/>
</dbReference>
<comment type="caution">
    <text evidence="1">The sequence shown here is derived from an EMBL/GenBank/DDBJ whole genome shotgun (WGS) entry which is preliminary data.</text>
</comment>